<evidence type="ECO:0000256" key="3">
    <source>
        <dbReference type="ARBA" id="ARBA00022801"/>
    </source>
</evidence>
<accession>A0A9X4IEX8</accession>
<evidence type="ECO:0000256" key="2">
    <source>
        <dbReference type="ARBA" id="ARBA00022670"/>
    </source>
</evidence>
<evidence type="ECO:0000313" key="6">
    <source>
        <dbReference type="EMBL" id="MDD9328588.1"/>
    </source>
</evidence>
<dbReference type="RefSeq" id="WP_274572317.1">
    <property type="nucleotide sequence ID" value="NZ_CP145606.1"/>
</dbReference>
<dbReference type="GO" id="GO:0008234">
    <property type="term" value="F:cysteine-type peptidase activity"/>
    <property type="evidence" value="ECO:0007669"/>
    <property type="project" value="UniProtKB-KW"/>
</dbReference>
<comment type="similarity">
    <text evidence="1">Belongs to the peptidase C40 family.</text>
</comment>
<dbReference type="Pfam" id="PF00877">
    <property type="entry name" value="NLPC_P60"/>
    <property type="match status" value="1"/>
</dbReference>
<dbReference type="PANTHER" id="PTHR47053:SF1">
    <property type="entry name" value="MUREIN DD-ENDOPEPTIDASE MEPH-RELATED"/>
    <property type="match status" value="1"/>
</dbReference>
<proteinExistence type="inferred from homology"/>
<evidence type="ECO:0000313" key="8">
    <source>
        <dbReference type="Proteomes" id="UP001149607"/>
    </source>
</evidence>
<reference evidence="6" key="1">
    <citation type="submission" date="2022-10" db="EMBL/GenBank/DDBJ databases">
        <authorList>
            <person name="Boutroux M."/>
        </authorList>
    </citation>
    <scope>NUCLEOTIDE SEQUENCE</scope>
    <source>
        <strain evidence="6">51.81</strain>
    </source>
</reference>
<evidence type="ECO:0000313" key="7">
    <source>
        <dbReference type="EMBL" id="WWY04185.1"/>
    </source>
</evidence>
<dbReference type="GO" id="GO:0006508">
    <property type="term" value="P:proteolysis"/>
    <property type="evidence" value="ECO:0007669"/>
    <property type="project" value="UniProtKB-KW"/>
</dbReference>
<evidence type="ECO:0000259" key="5">
    <source>
        <dbReference type="PROSITE" id="PS51935"/>
    </source>
</evidence>
<protein>
    <submittedName>
        <fullName evidence="6">C40 family peptidase</fullName>
    </submittedName>
</protein>
<evidence type="ECO:0000256" key="4">
    <source>
        <dbReference type="ARBA" id="ARBA00022807"/>
    </source>
</evidence>
<keyword evidence="3" id="KW-0378">Hydrolase</keyword>
<dbReference type="PROSITE" id="PS51935">
    <property type="entry name" value="NLPC_P60"/>
    <property type="match status" value="1"/>
</dbReference>
<dbReference type="InterPro" id="IPR000064">
    <property type="entry name" value="NLP_P60_dom"/>
</dbReference>
<dbReference type="InterPro" id="IPR051202">
    <property type="entry name" value="Peptidase_C40"/>
</dbReference>
<reference evidence="7" key="2">
    <citation type="submission" date="2024-02" db="EMBL/GenBank/DDBJ databases">
        <title>Neisseria leonii sp. nov.</title>
        <authorList>
            <person name="Boutroux M."/>
            <person name="Favre-Rochex S."/>
            <person name="Gorgette O."/>
            <person name="Touak G."/>
            <person name="Muhle E."/>
            <person name="Chesneau O."/>
            <person name="Clermont D."/>
            <person name="Rahi P."/>
        </authorList>
    </citation>
    <scope>NUCLEOTIDE SEQUENCE</scope>
    <source>
        <strain evidence="7">51.81</strain>
    </source>
</reference>
<sequence length="153" mass="16314">MLCGQAAADDLTDGAAAVRTVQTADTDALIFGAVGLVGVTYRLGGTSPAKGFDCSGLMQYIFGRTMQVSLPRTSAEQAKVGVAVARGDLQPGDMVFFNTAGRRISHVGLYIGNNRFVHAPRTGKSVEIVSLGNPYWSKRYVTARRVQPVQNSF</sequence>
<dbReference type="AlphaFoldDB" id="A0A9X4IEX8"/>
<name>A0A9X4IEX8_9NEIS</name>
<dbReference type="EMBL" id="JAPQFL010000007">
    <property type="protein sequence ID" value="MDD9328588.1"/>
    <property type="molecule type" value="Genomic_DNA"/>
</dbReference>
<evidence type="ECO:0000256" key="1">
    <source>
        <dbReference type="ARBA" id="ARBA00007074"/>
    </source>
</evidence>
<keyword evidence="2" id="KW-0645">Protease</keyword>
<feature type="domain" description="NlpC/P60" evidence="5">
    <location>
        <begin position="23"/>
        <end position="147"/>
    </location>
</feature>
<dbReference type="PANTHER" id="PTHR47053">
    <property type="entry name" value="MUREIN DD-ENDOPEPTIDASE MEPH-RELATED"/>
    <property type="match status" value="1"/>
</dbReference>
<gene>
    <name evidence="6" type="ORF">ORY91_002022</name>
    <name evidence="7" type="ORF">V9W64_04335</name>
</gene>
<dbReference type="SUPFAM" id="SSF54001">
    <property type="entry name" value="Cysteine proteinases"/>
    <property type="match status" value="1"/>
</dbReference>
<dbReference type="InterPro" id="IPR038765">
    <property type="entry name" value="Papain-like_cys_pep_sf"/>
</dbReference>
<dbReference type="Gene3D" id="3.90.1720.10">
    <property type="entry name" value="endopeptidase domain like (from Nostoc punctiforme)"/>
    <property type="match status" value="1"/>
</dbReference>
<organism evidence="6">
    <name type="scientific">Neisseria leonii</name>
    <dbReference type="NCBI Taxonomy" id="2995413"/>
    <lineage>
        <taxon>Bacteria</taxon>
        <taxon>Pseudomonadati</taxon>
        <taxon>Pseudomonadota</taxon>
        <taxon>Betaproteobacteria</taxon>
        <taxon>Neisseriales</taxon>
        <taxon>Neisseriaceae</taxon>
        <taxon>Neisseria</taxon>
    </lineage>
</organism>
<dbReference type="Proteomes" id="UP001149607">
    <property type="component" value="Chromosome"/>
</dbReference>
<keyword evidence="4" id="KW-0788">Thiol protease</keyword>
<dbReference type="EMBL" id="CP146598">
    <property type="protein sequence ID" value="WWY04185.1"/>
    <property type="molecule type" value="Genomic_DNA"/>
</dbReference>
<keyword evidence="8" id="KW-1185">Reference proteome</keyword>